<dbReference type="GO" id="GO:0005829">
    <property type="term" value="C:cytosol"/>
    <property type="evidence" value="ECO:0007669"/>
    <property type="project" value="TreeGrafter"/>
</dbReference>
<dbReference type="EMBL" id="CP043404">
    <property type="protein sequence ID" value="QEK64802.1"/>
    <property type="molecule type" value="Genomic_DNA"/>
</dbReference>
<organism evidence="3 4">
    <name type="scientific">Bacillus safensis</name>
    <dbReference type="NCBI Taxonomy" id="561879"/>
    <lineage>
        <taxon>Bacteria</taxon>
        <taxon>Bacillati</taxon>
        <taxon>Bacillota</taxon>
        <taxon>Bacilli</taxon>
        <taxon>Bacillales</taxon>
        <taxon>Bacillaceae</taxon>
        <taxon>Bacillus</taxon>
    </lineage>
</organism>
<protein>
    <recommendedName>
        <fullName evidence="2">Thiamine-binding protein domain-containing protein</fullName>
    </recommendedName>
</protein>
<dbReference type="AlphaFoldDB" id="A0A5C0WJR4"/>
<dbReference type="Gene3D" id="3.30.70.930">
    <property type="match status" value="1"/>
</dbReference>
<feature type="domain" description="Thiamine-binding protein" evidence="2">
    <location>
        <begin position="19"/>
        <end position="113"/>
    </location>
</feature>
<proteinExistence type="inferred from homology"/>
<dbReference type="PANTHER" id="PTHR33777:SF1">
    <property type="entry name" value="UPF0045 PROTEIN ECM15"/>
    <property type="match status" value="1"/>
</dbReference>
<evidence type="ECO:0000313" key="4">
    <source>
        <dbReference type="Proteomes" id="UP000325032"/>
    </source>
</evidence>
<dbReference type="SUPFAM" id="SSF89957">
    <property type="entry name" value="MTH1187/YkoF-like"/>
    <property type="match status" value="1"/>
</dbReference>
<evidence type="ECO:0000259" key="2">
    <source>
        <dbReference type="Pfam" id="PF01910"/>
    </source>
</evidence>
<dbReference type="InterPro" id="IPR051614">
    <property type="entry name" value="UPF0045_domain"/>
</dbReference>
<dbReference type="Proteomes" id="UP000325032">
    <property type="component" value="Chromosome"/>
</dbReference>
<name>A0A5C0WJR4_BACIA</name>
<evidence type="ECO:0000256" key="1">
    <source>
        <dbReference type="ARBA" id="ARBA00010272"/>
    </source>
</evidence>
<accession>A0A5C0WJR4</accession>
<dbReference type="PANTHER" id="PTHR33777">
    <property type="entry name" value="UPF0045 PROTEIN ECM15"/>
    <property type="match status" value="1"/>
</dbReference>
<gene>
    <name evidence="3" type="ORF">FX981_03071</name>
</gene>
<dbReference type="InterPro" id="IPR029756">
    <property type="entry name" value="MTH1187/YkoF-like"/>
</dbReference>
<reference evidence="3 4" key="1">
    <citation type="journal article" date="2018" name="Plant Biotechnol. Rep.">
        <title>Diversity and antifungal activity of endophytic bacteria associated with Panax ginseng seedlings.</title>
        <authorList>
            <person name="Park J.M."/>
            <person name="Hong C.E."/>
            <person name="Jo S.H."/>
        </authorList>
    </citation>
    <scope>NUCLEOTIDE SEQUENCE [LARGE SCALE GENOMIC DNA]</scope>
    <source>
        <strain evidence="3 4">PgKB20</strain>
    </source>
</reference>
<keyword evidence="4" id="KW-1185">Reference proteome</keyword>
<dbReference type="Pfam" id="PF01910">
    <property type="entry name" value="Thiamine_BP"/>
    <property type="match status" value="1"/>
</dbReference>
<comment type="similarity">
    <text evidence="1">Belongs to the UPF0045 family.</text>
</comment>
<evidence type="ECO:0000313" key="3">
    <source>
        <dbReference type="EMBL" id="QEK64802.1"/>
    </source>
</evidence>
<sequence length="119" mass="13595">MRTRKHENLIERGKIMAIADVTIIPIGTETPSVSAYVADVQRILEGFQQEGKIKYQLTPMNTLIEGELSVLFEVIQRIHEAPFEKGLHRVATNIRIDDRRDQTTTLTSKLESVNKHLNQ</sequence>
<dbReference type="NCBIfam" id="TIGR00106">
    <property type="entry name" value="MTH1187 family thiamine-binding protein"/>
    <property type="match status" value="1"/>
</dbReference>
<dbReference type="InterPro" id="IPR002767">
    <property type="entry name" value="Thiamine_BP"/>
</dbReference>